<dbReference type="GO" id="GO:0046872">
    <property type="term" value="F:metal ion binding"/>
    <property type="evidence" value="ECO:0007669"/>
    <property type="project" value="UniProtKB-KW"/>
</dbReference>
<feature type="compositionally biased region" description="Basic and acidic residues" evidence="15">
    <location>
        <begin position="1"/>
        <end position="16"/>
    </location>
</feature>
<evidence type="ECO:0000256" key="9">
    <source>
        <dbReference type="ARBA" id="ARBA00023014"/>
    </source>
</evidence>
<evidence type="ECO:0000256" key="4">
    <source>
        <dbReference type="ARBA" id="ARBA00022723"/>
    </source>
</evidence>
<dbReference type="InterPro" id="IPR000808">
    <property type="entry name" value="Mrp-like_CS"/>
</dbReference>
<dbReference type="GO" id="GO:0051539">
    <property type="term" value="F:4 iron, 4 sulfur cluster binding"/>
    <property type="evidence" value="ECO:0007669"/>
    <property type="project" value="UniProtKB-KW"/>
</dbReference>
<dbReference type="GO" id="GO:0005524">
    <property type="term" value="F:ATP binding"/>
    <property type="evidence" value="ECO:0007669"/>
    <property type="project" value="UniProtKB-KW"/>
</dbReference>
<dbReference type="GO" id="GO:0016226">
    <property type="term" value="P:iron-sulfur cluster assembly"/>
    <property type="evidence" value="ECO:0007669"/>
    <property type="project" value="InterPro"/>
</dbReference>
<dbReference type="Gene3D" id="3.40.50.300">
    <property type="entry name" value="P-loop containing nucleotide triphosphate hydrolases"/>
    <property type="match status" value="1"/>
</dbReference>
<dbReference type="AlphaFoldDB" id="A0A8C9WKD4"/>
<dbReference type="InterPro" id="IPR019591">
    <property type="entry name" value="Mrp/NBP35_ATP-bd"/>
</dbReference>
<comment type="subcellular location">
    <subcellularLocation>
        <location evidence="2">Mitochondrion</location>
    </subcellularLocation>
</comment>
<proteinExistence type="inferred from homology"/>
<dbReference type="Proteomes" id="UP000694397">
    <property type="component" value="Chromosome 3"/>
</dbReference>
<reference evidence="16" key="2">
    <citation type="submission" date="2025-08" db="UniProtKB">
        <authorList>
            <consortium name="Ensembl"/>
        </authorList>
    </citation>
    <scope>IDENTIFICATION</scope>
</reference>
<name>A0A8C9WKD4_SCLFO</name>
<dbReference type="PROSITE" id="PS01215">
    <property type="entry name" value="MRP"/>
    <property type="match status" value="1"/>
</dbReference>
<dbReference type="FunFam" id="3.40.50.300:FF:000709">
    <property type="entry name" value="Iron-sulfur protein NUBPL isoform X1"/>
    <property type="match status" value="1"/>
</dbReference>
<dbReference type="PANTHER" id="PTHR42961">
    <property type="entry name" value="IRON-SULFUR PROTEIN NUBPL"/>
    <property type="match status" value="1"/>
</dbReference>
<evidence type="ECO:0000256" key="14">
    <source>
        <dbReference type="ARBA" id="ARBA00081370"/>
    </source>
</evidence>
<comment type="cofactor">
    <cofactor evidence="1">
        <name>[4Fe-4S] cluster</name>
        <dbReference type="ChEBI" id="CHEBI:49883"/>
    </cofactor>
</comment>
<evidence type="ECO:0000256" key="12">
    <source>
        <dbReference type="ARBA" id="ARBA00056637"/>
    </source>
</evidence>
<dbReference type="HAMAP" id="MF_02040">
    <property type="entry name" value="Mrp_NBP35"/>
    <property type="match status" value="1"/>
</dbReference>
<comment type="similarity">
    <text evidence="11">Belongs to the Mrp/NBP35 ATP-binding proteins family.</text>
</comment>
<dbReference type="PANTHER" id="PTHR42961:SF2">
    <property type="entry name" value="IRON-SULFUR PROTEIN NUBPL"/>
    <property type="match status" value="1"/>
</dbReference>
<evidence type="ECO:0000256" key="10">
    <source>
        <dbReference type="ARBA" id="ARBA00023128"/>
    </source>
</evidence>
<evidence type="ECO:0000256" key="15">
    <source>
        <dbReference type="SAM" id="MobiDB-lite"/>
    </source>
</evidence>
<keyword evidence="3" id="KW-0004">4Fe-4S</keyword>
<reference evidence="16" key="3">
    <citation type="submission" date="2025-09" db="UniProtKB">
        <authorList>
            <consortium name="Ensembl"/>
        </authorList>
    </citation>
    <scope>IDENTIFICATION</scope>
</reference>
<keyword evidence="17" id="KW-1185">Reference proteome</keyword>
<dbReference type="GO" id="GO:0140663">
    <property type="term" value="F:ATP-dependent FeS chaperone activity"/>
    <property type="evidence" value="ECO:0007669"/>
    <property type="project" value="InterPro"/>
</dbReference>
<evidence type="ECO:0000256" key="1">
    <source>
        <dbReference type="ARBA" id="ARBA00001966"/>
    </source>
</evidence>
<comment type="function">
    <text evidence="12">Iron-sulfur cluster transfer protein involved in the assembly of the mitochondrial membrane respiratory chain NADH dehydrogenase (Complex I). May deliver one or more Fe-S clusters to complex I subunits.</text>
</comment>
<protein>
    <recommendedName>
        <fullName evidence="13">Iron-sulfur cluster transfer protein NUBPL</fullName>
    </recommendedName>
    <alternativeName>
        <fullName evidence="14">Nucleotide-binding protein-like</fullName>
    </alternativeName>
</protein>
<keyword evidence="4" id="KW-0479">Metal-binding</keyword>
<dbReference type="SUPFAM" id="SSF52540">
    <property type="entry name" value="P-loop containing nucleoside triphosphate hydrolases"/>
    <property type="match status" value="1"/>
</dbReference>
<dbReference type="GO" id="GO:0005759">
    <property type="term" value="C:mitochondrial matrix"/>
    <property type="evidence" value="ECO:0007669"/>
    <property type="project" value="UniProtKB-ARBA"/>
</dbReference>
<evidence type="ECO:0000256" key="5">
    <source>
        <dbReference type="ARBA" id="ARBA00022741"/>
    </source>
</evidence>
<evidence type="ECO:0000256" key="2">
    <source>
        <dbReference type="ARBA" id="ARBA00004173"/>
    </source>
</evidence>
<evidence type="ECO:0000256" key="13">
    <source>
        <dbReference type="ARBA" id="ARBA00069083"/>
    </source>
</evidence>
<dbReference type="CDD" id="cd02037">
    <property type="entry name" value="Mrp_NBP35"/>
    <property type="match status" value="1"/>
</dbReference>
<dbReference type="Ensembl" id="ENSSFOT00015070306.1">
    <property type="protein sequence ID" value="ENSSFOP00015075916.1"/>
    <property type="gene ID" value="ENSSFOG00015014340.2"/>
</dbReference>
<dbReference type="InterPro" id="IPR044304">
    <property type="entry name" value="NUBPL-like"/>
</dbReference>
<evidence type="ECO:0000313" key="17">
    <source>
        <dbReference type="Proteomes" id="UP000694397"/>
    </source>
</evidence>
<keyword evidence="10" id="KW-0496">Mitochondrion</keyword>
<keyword evidence="8" id="KW-0408">Iron</keyword>
<evidence type="ECO:0000313" key="16">
    <source>
        <dbReference type="Ensembl" id="ENSSFOP00015075916.1"/>
    </source>
</evidence>
<dbReference type="GeneTree" id="ENSGT00950000183193"/>
<evidence type="ECO:0000256" key="3">
    <source>
        <dbReference type="ARBA" id="ARBA00022485"/>
    </source>
</evidence>
<accession>A0A8C9WKD4</accession>
<keyword evidence="9" id="KW-0411">Iron-sulfur</keyword>
<sequence length="333" mass="35866">MEAHKLMRHEPNRNGELRPLGGSGLASFQSSGHGDASLKERQRQHMARGLPKQKAIAGVKQVIVVASGKGGVGKSTTAVNLALGLAANDSSKAVGLLDADVYGPSVPKLMNLTGNPELTEKNLMRPLVNFGIPCMSMGFLVEETAPIVWRGLMVMSAIEKLLRQVDWGSLDYLVIDMPPGTGDVQLSITQNIPIAGAVIVSTPQDIALLDARRGAEMFRKVNVPVLGLVQNMSVFCCPKCQTMTHIFGADGARELASTLGVKVLGDVPLHVNIREMCDRGRPVVVSSPESPEVGKPYKRGPLSLEQMVVWLCMVLFQMNTVRLSLLHTGTHCF</sequence>
<gene>
    <name evidence="16" type="primary">NUBPL</name>
    <name evidence="16" type="synonym">nubpl</name>
</gene>
<reference evidence="16 17" key="1">
    <citation type="submission" date="2019-04" db="EMBL/GenBank/DDBJ databases">
        <authorList>
            <consortium name="Wellcome Sanger Institute Data Sharing"/>
        </authorList>
    </citation>
    <scope>NUCLEOTIDE SEQUENCE [LARGE SCALE GENOMIC DNA]</scope>
</reference>
<dbReference type="InterPro" id="IPR027417">
    <property type="entry name" value="P-loop_NTPase"/>
</dbReference>
<dbReference type="InterPro" id="IPR033756">
    <property type="entry name" value="YlxH/NBP35"/>
</dbReference>
<dbReference type="GO" id="GO:0032981">
    <property type="term" value="P:mitochondrial respiratory chain complex I assembly"/>
    <property type="evidence" value="ECO:0007669"/>
    <property type="project" value="TreeGrafter"/>
</dbReference>
<feature type="region of interest" description="Disordered" evidence="15">
    <location>
        <begin position="1"/>
        <end position="51"/>
    </location>
</feature>
<organism evidence="16 17">
    <name type="scientific">Scleropages formosus</name>
    <name type="common">Asian bonytongue</name>
    <name type="synonym">Osteoglossum formosum</name>
    <dbReference type="NCBI Taxonomy" id="113540"/>
    <lineage>
        <taxon>Eukaryota</taxon>
        <taxon>Metazoa</taxon>
        <taxon>Chordata</taxon>
        <taxon>Craniata</taxon>
        <taxon>Vertebrata</taxon>
        <taxon>Euteleostomi</taxon>
        <taxon>Actinopterygii</taxon>
        <taxon>Neopterygii</taxon>
        <taxon>Teleostei</taxon>
        <taxon>Osteoglossocephala</taxon>
        <taxon>Osteoglossomorpha</taxon>
        <taxon>Osteoglossiformes</taxon>
        <taxon>Osteoglossidae</taxon>
        <taxon>Scleropages</taxon>
    </lineage>
</organism>
<evidence type="ECO:0000256" key="11">
    <source>
        <dbReference type="ARBA" id="ARBA00024036"/>
    </source>
</evidence>
<evidence type="ECO:0000256" key="7">
    <source>
        <dbReference type="ARBA" id="ARBA00022946"/>
    </source>
</evidence>
<dbReference type="OrthoDB" id="1741334at2759"/>
<evidence type="ECO:0000256" key="8">
    <source>
        <dbReference type="ARBA" id="ARBA00023004"/>
    </source>
</evidence>
<evidence type="ECO:0000256" key="6">
    <source>
        <dbReference type="ARBA" id="ARBA00022840"/>
    </source>
</evidence>
<keyword evidence="5" id="KW-0547">Nucleotide-binding</keyword>
<keyword evidence="6" id="KW-0067">ATP-binding</keyword>
<dbReference type="Pfam" id="PF10609">
    <property type="entry name" value="ParA"/>
    <property type="match status" value="1"/>
</dbReference>
<keyword evidence="7" id="KW-0809">Transit peptide</keyword>